<proteinExistence type="predicted"/>
<dbReference type="InterPro" id="IPR029052">
    <property type="entry name" value="Metallo-depent_PP-like"/>
</dbReference>
<protein>
    <submittedName>
        <fullName evidence="2">Uncharacterized protein</fullName>
    </submittedName>
</protein>
<gene>
    <name evidence="2" type="ORF">METZ01_LOCUS128587</name>
</gene>
<dbReference type="AlphaFoldDB" id="A0A381YGT1"/>
<dbReference type="EMBL" id="UINC01018106">
    <property type="protein sequence ID" value="SVA75733.1"/>
    <property type="molecule type" value="Genomic_DNA"/>
</dbReference>
<evidence type="ECO:0000256" key="1">
    <source>
        <dbReference type="SAM" id="Coils"/>
    </source>
</evidence>
<dbReference type="PANTHER" id="PTHR11575">
    <property type="entry name" value="5'-NUCLEOTIDASE-RELATED"/>
    <property type="match status" value="1"/>
</dbReference>
<keyword evidence="1" id="KW-0175">Coiled coil</keyword>
<dbReference type="Gene3D" id="3.60.21.10">
    <property type="match status" value="1"/>
</dbReference>
<reference evidence="2" key="1">
    <citation type="submission" date="2018-05" db="EMBL/GenBank/DDBJ databases">
        <authorList>
            <person name="Lanie J.A."/>
            <person name="Ng W.-L."/>
            <person name="Kazmierczak K.M."/>
            <person name="Andrzejewski T.M."/>
            <person name="Davidsen T.M."/>
            <person name="Wayne K.J."/>
            <person name="Tettelin H."/>
            <person name="Glass J.I."/>
            <person name="Rusch D."/>
            <person name="Podicherti R."/>
            <person name="Tsui H.-C.T."/>
            <person name="Winkler M.E."/>
        </authorList>
    </citation>
    <scope>NUCLEOTIDE SEQUENCE</scope>
</reference>
<sequence>MFNNSVLVDVQSEADKLRAQTVIKGYEKIGCDVINVGGFDMAAGIDYLQLIVDSTDIPFISANIIDSKTKQHLFPPHHIIENAGISIGVIGLTNLIPSHVRTVKLEDFISVGKAQIAELRKKVDIVVVLANVNRDKNKLMSEEFIDADYVFLSRNPMRTRPGTEQPFNGPFTYGSNIQGKYLAQIDINLTEIDSPLVDVSSLHTQMDNIDKRLQRFQNKDPKKSLEDIYADQPRIIKLIGELRQNRESFEKNLKLAKNTSSYKSVSLSRKIDDDQEMLTYVTDVLQQCEVLTKFKHKNNLMKNSPEFEKNFKKGIKSG</sequence>
<dbReference type="SUPFAM" id="SSF56300">
    <property type="entry name" value="Metallo-dependent phosphatases"/>
    <property type="match status" value="1"/>
</dbReference>
<organism evidence="2">
    <name type="scientific">marine metagenome</name>
    <dbReference type="NCBI Taxonomy" id="408172"/>
    <lineage>
        <taxon>unclassified sequences</taxon>
        <taxon>metagenomes</taxon>
        <taxon>ecological metagenomes</taxon>
    </lineage>
</organism>
<dbReference type="GO" id="GO:0009166">
    <property type="term" value="P:nucleotide catabolic process"/>
    <property type="evidence" value="ECO:0007669"/>
    <property type="project" value="InterPro"/>
</dbReference>
<evidence type="ECO:0000313" key="2">
    <source>
        <dbReference type="EMBL" id="SVA75733.1"/>
    </source>
</evidence>
<name>A0A381YGT1_9ZZZZ</name>
<accession>A0A381YGT1</accession>
<feature type="coiled-coil region" evidence="1">
    <location>
        <begin position="199"/>
        <end position="259"/>
    </location>
</feature>
<dbReference type="InterPro" id="IPR006179">
    <property type="entry name" value="5_nucleotidase/apyrase"/>
</dbReference>
<dbReference type="GO" id="GO:0016787">
    <property type="term" value="F:hydrolase activity"/>
    <property type="evidence" value="ECO:0007669"/>
    <property type="project" value="InterPro"/>
</dbReference>
<dbReference type="PANTHER" id="PTHR11575:SF24">
    <property type="entry name" value="5'-NUCLEOTIDASE"/>
    <property type="match status" value="1"/>
</dbReference>